<dbReference type="SUPFAM" id="SSF49899">
    <property type="entry name" value="Concanavalin A-like lectins/glucanases"/>
    <property type="match status" value="1"/>
</dbReference>
<proteinExistence type="predicted"/>
<reference evidence="1 2" key="1">
    <citation type="submission" date="2019-08" db="EMBL/GenBank/DDBJ databases">
        <title>Archangium and Cystobacter genomes.</title>
        <authorList>
            <person name="Chen I.-C.K."/>
            <person name="Wielgoss S."/>
        </authorList>
    </citation>
    <scope>NUCLEOTIDE SEQUENCE [LARGE SCALE GENOMIC DNA]</scope>
    <source>
        <strain evidence="1 2">Cbm 6</strain>
    </source>
</reference>
<keyword evidence="2" id="KW-1185">Reference proteome</keyword>
<organism evidence="1 2">
    <name type="scientific">Archangium minus</name>
    <dbReference type="NCBI Taxonomy" id="83450"/>
    <lineage>
        <taxon>Bacteria</taxon>
        <taxon>Pseudomonadati</taxon>
        <taxon>Myxococcota</taxon>
        <taxon>Myxococcia</taxon>
        <taxon>Myxococcales</taxon>
        <taxon>Cystobacterineae</taxon>
        <taxon>Archangiaceae</taxon>
        <taxon>Archangium</taxon>
    </lineage>
</organism>
<evidence type="ECO:0000313" key="1">
    <source>
        <dbReference type="EMBL" id="WNG45954.1"/>
    </source>
</evidence>
<dbReference type="InterPro" id="IPR017946">
    <property type="entry name" value="PLC-like_Pdiesterase_TIM-brl"/>
</dbReference>
<sequence>MKTHILRCWWLGSLIAVVGCGAELVSAEGAGEYAPETQATALVNDGYWADVSKPFPLTPRGHAVGICSHNTYVDSILGSARSLESTLSRVQAAIAADVDMIEFDLKEQNGQVYVDHDDDGGSTGALLANVLDSPALQADDAVLYLEIKETSSHASIARKILDILDARRTWYARAGRPVFIRSFHATRANLLETQKLLGQYPAISPYLRLHVLFSANQATHGLIQDAFSRGWHGVEFPYADANILSKIAYAKSLGLGVTLWTIPVNFGEVYLSNLREEVDAFVVDYDVAKARAVVSEDNQLLYLSVWKQPASGTSIRYHQTNATTYTAPVNVAGAPSTLADGTGENLYGTSLVFSAASALSMPFYDADTAAGQGYFVSAYVNFDDLLTSCPGGASSCTMALVSKSESGAFALELFRSSTGARTLRFGVHVAGGYQYATRSLSALNGTNSYLITGAYDGNGQVRLWVDNSSSGTTQSGSFTEGVRNSDVPVTLGADPQAGASPRFFLSGKVQMVQVLRWGDH</sequence>
<dbReference type="InterPro" id="IPR013320">
    <property type="entry name" value="ConA-like_dom_sf"/>
</dbReference>
<gene>
    <name evidence="1" type="ORF">F0U60_18915</name>
</gene>
<dbReference type="RefSeq" id="WP_395821837.1">
    <property type="nucleotide sequence ID" value="NZ_CP043494.1"/>
</dbReference>
<evidence type="ECO:0000313" key="2">
    <source>
        <dbReference type="Proteomes" id="UP001611383"/>
    </source>
</evidence>
<dbReference type="Gene3D" id="2.60.120.200">
    <property type="match status" value="1"/>
</dbReference>
<dbReference type="PROSITE" id="PS51257">
    <property type="entry name" value="PROKAR_LIPOPROTEIN"/>
    <property type="match status" value="1"/>
</dbReference>
<accession>A0ABY9WQ77</accession>
<protein>
    <submittedName>
        <fullName evidence="1">Glycerophosphodiester phosphodiesterase</fullName>
    </submittedName>
</protein>
<dbReference type="Proteomes" id="UP001611383">
    <property type="component" value="Chromosome"/>
</dbReference>
<dbReference type="SUPFAM" id="SSF51695">
    <property type="entry name" value="PLC-like phosphodiesterases"/>
    <property type="match status" value="1"/>
</dbReference>
<name>A0ABY9WQ77_9BACT</name>
<dbReference type="Gene3D" id="3.20.20.190">
    <property type="entry name" value="Phosphatidylinositol (PI) phosphodiesterase"/>
    <property type="match status" value="1"/>
</dbReference>
<dbReference type="CDD" id="cd08556">
    <property type="entry name" value="GDPD"/>
    <property type="match status" value="1"/>
</dbReference>
<dbReference type="EMBL" id="CP043494">
    <property type="protein sequence ID" value="WNG45954.1"/>
    <property type="molecule type" value="Genomic_DNA"/>
</dbReference>